<organism evidence="2 3">
    <name type="scientific">Anaerotruncus colihominis DSM 17241</name>
    <dbReference type="NCBI Taxonomy" id="445972"/>
    <lineage>
        <taxon>Bacteria</taxon>
        <taxon>Bacillati</taxon>
        <taxon>Bacillota</taxon>
        <taxon>Clostridia</taxon>
        <taxon>Eubacteriales</taxon>
        <taxon>Oscillospiraceae</taxon>
        <taxon>Anaerotruncus</taxon>
    </lineage>
</organism>
<evidence type="ECO:0000259" key="1">
    <source>
        <dbReference type="Pfam" id="PF01408"/>
    </source>
</evidence>
<reference evidence="2" key="1">
    <citation type="submission" date="2007-11" db="EMBL/GenBank/DDBJ databases">
        <authorList>
            <person name="Fulton L."/>
            <person name="Clifton S."/>
            <person name="Fulton B."/>
            <person name="Xu J."/>
            <person name="Minx P."/>
            <person name="Pepin K.H."/>
            <person name="Johnson M."/>
            <person name="Thiruvilangam P."/>
            <person name="Bhonagiri V."/>
            <person name="Nash W.E."/>
            <person name="Mardis E.R."/>
            <person name="Wilson R.K."/>
        </authorList>
    </citation>
    <scope>NUCLEOTIDE SEQUENCE [LARGE SCALE GENOMIC DNA]</scope>
    <source>
        <strain evidence="2">DSM 17241</strain>
    </source>
</reference>
<dbReference type="EMBL" id="ABGD02000005">
    <property type="protein sequence ID" value="EDS12917.1"/>
    <property type="molecule type" value="Genomic_DNA"/>
</dbReference>
<dbReference type="InterPro" id="IPR000683">
    <property type="entry name" value="Gfo/Idh/MocA-like_OxRdtase_N"/>
</dbReference>
<keyword evidence="3" id="KW-1185">Reference proteome</keyword>
<proteinExistence type="predicted"/>
<feature type="domain" description="Gfo/Idh/MocA-like oxidoreductase N-terminal" evidence="1">
    <location>
        <begin position="2"/>
        <end position="110"/>
    </location>
</feature>
<dbReference type="Gene3D" id="3.40.50.720">
    <property type="entry name" value="NAD(P)-binding Rossmann-like Domain"/>
    <property type="match status" value="1"/>
</dbReference>
<dbReference type="HOGENOM" id="CLU_1018507_0_0_9"/>
<gene>
    <name evidence="2" type="ORF">ANACOL_00470</name>
</gene>
<reference evidence="2" key="2">
    <citation type="submission" date="2013-09" db="EMBL/GenBank/DDBJ databases">
        <title>Draft genome sequence of Anaerotruncus colihominis(DSM 17241).</title>
        <authorList>
            <person name="Sudarsanam P."/>
            <person name="Ley R."/>
            <person name="Guruge J."/>
            <person name="Turnbaugh P.J."/>
            <person name="Mahowald M."/>
            <person name="Liep D."/>
            <person name="Gordon J."/>
        </authorList>
    </citation>
    <scope>NUCLEOTIDE SEQUENCE</scope>
    <source>
        <strain evidence="2">DSM 17241</strain>
    </source>
</reference>
<sequence length="301" mass="34591">MKAALIGYGYWGKIIEKYICDSTYFDLAAVCSPELDNNGIYTKDLEKLMYDPQLEAVFICTPVSTHFDICKKFLESGKHIFCEKPTVKTLEQFQILKNLAVKTHRILYTDYIYTVSPSIQKMKSLLKKIGNIQVISGEIRQFGRFYEEDDVFEVLGIHLLSVAAFFLNSISVQTIQYDPWDKASPCLSGRIEIRFDNGTIADLACSSIYPDKIRRIVVQGTKGILIFDMYGKQTLRYFPYSRQAHFCVPEQEESWQFDEGNNLQRAIKQFGALCDGEIDPTNLVLSECVIKLLDRRKEFVI</sequence>
<evidence type="ECO:0000313" key="2">
    <source>
        <dbReference type="EMBL" id="EDS12917.1"/>
    </source>
</evidence>
<dbReference type="InterPro" id="IPR051450">
    <property type="entry name" value="Gfo/Idh/MocA_Oxidoreductases"/>
</dbReference>
<dbReference type="eggNOG" id="COG0673">
    <property type="taxonomic scope" value="Bacteria"/>
</dbReference>
<dbReference type="PANTHER" id="PTHR43377">
    <property type="entry name" value="BILIVERDIN REDUCTASE A"/>
    <property type="match status" value="1"/>
</dbReference>
<dbReference type="RefSeq" id="WP_006873879.1">
    <property type="nucleotide sequence ID" value="NZ_DS544175.1"/>
</dbReference>
<accession>B0P6U2</accession>
<dbReference type="Gene3D" id="3.30.360.10">
    <property type="entry name" value="Dihydrodipicolinate Reductase, domain 2"/>
    <property type="match status" value="1"/>
</dbReference>
<comment type="caution">
    <text evidence="2">The sequence shown here is derived from an EMBL/GenBank/DDBJ whole genome shotgun (WGS) entry which is preliminary data.</text>
</comment>
<protein>
    <submittedName>
        <fullName evidence="2">Oxidoreductase, NAD-binding domain protein</fullName>
    </submittedName>
</protein>
<evidence type="ECO:0000313" key="3">
    <source>
        <dbReference type="Proteomes" id="UP000003803"/>
    </source>
</evidence>
<dbReference type="GO" id="GO:0000166">
    <property type="term" value="F:nucleotide binding"/>
    <property type="evidence" value="ECO:0007669"/>
    <property type="project" value="InterPro"/>
</dbReference>
<dbReference type="InterPro" id="IPR036291">
    <property type="entry name" value="NAD(P)-bd_dom_sf"/>
</dbReference>
<name>B0P6U2_9FIRM</name>
<dbReference type="Proteomes" id="UP000003803">
    <property type="component" value="Unassembled WGS sequence"/>
</dbReference>
<dbReference type="SUPFAM" id="SSF51735">
    <property type="entry name" value="NAD(P)-binding Rossmann-fold domains"/>
    <property type="match status" value="1"/>
</dbReference>
<dbReference type="Pfam" id="PF01408">
    <property type="entry name" value="GFO_IDH_MocA"/>
    <property type="match status" value="1"/>
</dbReference>
<dbReference type="PANTHER" id="PTHR43377:SF6">
    <property type="entry name" value="GFO_IDH_MOCA-LIKE OXIDOREDUCTASE N-TERMINAL DOMAIN-CONTAINING PROTEIN"/>
    <property type="match status" value="1"/>
</dbReference>
<dbReference type="AlphaFoldDB" id="B0P6U2"/>
<dbReference type="SUPFAM" id="SSF55347">
    <property type="entry name" value="Glyceraldehyde-3-phosphate dehydrogenase-like, C-terminal domain"/>
    <property type="match status" value="1"/>
</dbReference>